<sequence>MFENMCNLYPLTLILSPMGRGNLLDTILFFERKIYLLPSTLWDLPAGKGANNLPLPLGERFGVRGNSKGRK</sequence>
<evidence type="ECO:0000313" key="1">
    <source>
        <dbReference type="EMBL" id="OGL42745.1"/>
    </source>
</evidence>
<protein>
    <submittedName>
        <fullName evidence="1">Uncharacterized protein</fullName>
    </submittedName>
</protein>
<organism evidence="1 2">
    <name type="scientific">Candidatus Schekmanbacteria bacterium GWA2_38_11</name>
    <dbReference type="NCBI Taxonomy" id="1817876"/>
    <lineage>
        <taxon>Bacteria</taxon>
        <taxon>Candidatus Schekmaniibacteriota</taxon>
    </lineage>
</organism>
<reference evidence="1 2" key="1">
    <citation type="journal article" date="2016" name="Nat. Commun.">
        <title>Thousands of microbial genomes shed light on interconnected biogeochemical processes in an aquifer system.</title>
        <authorList>
            <person name="Anantharaman K."/>
            <person name="Brown C.T."/>
            <person name="Hug L.A."/>
            <person name="Sharon I."/>
            <person name="Castelle C.J."/>
            <person name="Probst A.J."/>
            <person name="Thomas B.C."/>
            <person name="Singh A."/>
            <person name="Wilkins M.J."/>
            <person name="Karaoz U."/>
            <person name="Brodie E.L."/>
            <person name="Williams K.H."/>
            <person name="Hubbard S.S."/>
            <person name="Banfield J.F."/>
        </authorList>
    </citation>
    <scope>NUCLEOTIDE SEQUENCE [LARGE SCALE GENOMIC DNA]</scope>
</reference>
<dbReference type="EMBL" id="MGDB01000028">
    <property type="protein sequence ID" value="OGL42745.1"/>
    <property type="molecule type" value="Genomic_DNA"/>
</dbReference>
<accession>A0A1F7RMD2</accession>
<name>A0A1F7RMD2_9BACT</name>
<gene>
    <name evidence="1" type="ORF">A2042_00505</name>
</gene>
<proteinExistence type="predicted"/>
<comment type="caution">
    <text evidence="1">The sequence shown here is derived from an EMBL/GenBank/DDBJ whole genome shotgun (WGS) entry which is preliminary data.</text>
</comment>
<dbReference type="AlphaFoldDB" id="A0A1F7RMD2"/>
<dbReference type="Proteomes" id="UP000178526">
    <property type="component" value="Unassembled WGS sequence"/>
</dbReference>
<evidence type="ECO:0000313" key="2">
    <source>
        <dbReference type="Proteomes" id="UP000178526"/>
    </source>
</evidence>